<evidence type="ECO:0000256" key="5">
    <source>
        <dbReference type="ARBA" id="ARBA00022840"/>
    </source>
</evidence>
<accession>A0A4U8UR96</accession>
<evidence type="ECO:0000256" key="3">
    <source>
        <dbReference type="ARBA" id="ARBA00022741"/>
    </source>
</evidence>
<dbReference type="GO" id="GO:0003677">
    <property type="term" value="F:DNA binding"/>
    <property type="evidence" value="ECO:0007669"/>
    <property type="project" value="TreeGrafter"/>
</dbReference>
<dbReference type="Gene3D" id="3.40.50.300">
    <property type="entry name" value="P-loop containing nucleotide triphosphate hydrolases"/>
    <property type="match status" value="1"/>
</dbReference>
<dbReference type="Gene3D" id="3.40.50.10810">
    <property type="entry name" value="Tandem AAA-ATPase domain"/>
    <property type="match status" value="1"/>
</dbReference>
<reference evidence="9 10" key="2">
    <citation type="journal article" date="2019" name="G3 (Bethesda)">
        <title>Hybrid Assembly of the Genome of the Entomopathogenic Nematode Steinernema carpocapsae Identifies the X-Chromosome.</title>
        <authorList>
            <person name="Serra L."/>
            <person name="Macchietto M."/>
            <person name="Macias-Munoz A."/>
            <person name="McGill C.J."/>
            <person name="Rodriguez I.M."/>
            <person name="Rodriguez B."/>
            <person name="Murad R."/>
            <person name="Mortazavi A."/>
        </authorList>
    </citation>
    <scope>NUCLEOTIDE SEQUENCE [LARGE SCALE GENOMIC DNA]</scope>
    <source>
        <strain evidence="9 10">ALL</strain>
    </source>
</reference>
<dbReference type="OrthoDB" id="5857104at2759"/>
<evidence type="ECO:0000259" key="8">
    <source>
        <dbReference type="PROSITE" id="PS51194"/>
    </source>
</evidence>
<dbReference type="Pfam" id="PF00271">
    <property type="entry name" value="Helicase_C"/>
    <property type="match status" value="1"/>
</dbReference>
<evidence type="ECO:0000256" key="4">
    <source>
        <dbReference type="ARBA" id="ARBA00022801"/>
    </source>
</evidence>
<name>A0A4U8UR96_STECR</name>
<evidence type="ECO:0000259" key="7">
    <source>
        <dbReference type="PROSITE" id="PS51192"/>
    </source>
</evidence>
<feature type="domain" description="Helicase C-terminal" evidence="8">
    <location>
        <begin position="363"/>
        <end position="528"/>
    </location>
</feature>
<organism evidence="9 10">
    <name type="scientific">Steinernema carpocapsae</name>
    <name type="common">Entomopathogenic nematode</name>
    <dbReference type="NCBI Taxonomy" id="34508"/>
    <lineage>
        <taxon>Eukaryota</taxon>
        <taxon>Metazoa</taxon>
        <taxon>Ecdysozoa</taxon>
        <taxon>Nematoda</taxon>
        <taxon>Chromadorea</taxon>
        <taxon>Rhabditida</taxon>
        <taxon>Tylenchina</taxon>
        <taxon>Panagrolaimomorpha</taxon>
        <taxon>Strongyloidoidea</taxon>
        <taxon>Steinernematidae</taxon>
        <taxon>Steinernema</taxon>
    </lineage>
</organism>
<dbReference type="InterPro" id="IPR001650">
    <property type="entry name" value="Helicase_C-like"/>
</dbReference>
<dbReference type="PANTHER" id="PTHR45623">
    <property type="entry name" value="CHROMODOMAIN-HELICASE-DNA-BINDING PROTEIN 3-RELATED-RELATED"/>
    <property type="match status" value="1"/>
</dbReference>
<dbReference type="InterPro" id="IPR002464">
    <property type="entry name" value="DNA/RNA_helicase_DEAH_CS"/>
</dbReference>
<dbReference type="InterPro" id="IPR000330">
    <property type="entry name" value="SNF2_N"/>
</dbReference>
<dbReference type="FunFam" id="3.40.50.300:FF:000015">
    <property type="entry name" value="chromodomain-helicase-DNA-binding protein 9 isoform X1"/>
    <property type="match status" value="1"/>
</dbReference>
<dbReference type="CDD" id="cd18793">
    <property type="entry name" value="SF2_C_SNF"/>
    <property type="match status" value="1"/>
</dbReference>
<keyword evidence="2" id="KW-0677">Repeat</keyword>
<feature type="domain" description="Helicase ATP-binding" evidence="7">
    <location>
        <begin position="50"/>
        <end position="230"/>
    </location>
</feature>
<dbReference type="InterPro" id="IPR014001">
    <property type="entry name" value="Helicase_ATP-bd"/>
</dbReference>
<protein>
    <submittedName>
        <fullName evidence="9">Uncharacterized protein</fullName>
    </submittedName>
</protein>
<comment type="subcellular location">
    <subcellularLocation>
        <location evidence="1">Nucleus</location>
    </subcellularLocation>
</comment>
<keyword evidence="3" id="KW-0547">Nucleotide-binding</keyword>
<keyword evidence="4" id="KW-0378">Hydrolase</keyword>
<dbReference type="GO" id="GO:0005524">
    <property type="term" value="F:ATP binding"/>
    <property type="evidence" value="ECO:0007669"/>
    <property type="project" value="UniProtKB-KW"/>
</dbReference>
<dbReference type="GO" id="GO:0003682">
    <property type="term" value="F:chromatin binding"/>
    <property type="evidence" value="ECO:0007669"/>
    <property type="project" value="TreeGrafter"/>
</dbReference>
<proteinExistence type="predicted"/>
<keyword evidence="6" id="KW-0539">Nucleus</keyword>
<dbReference type="InterPro" id="IPR027417">
    <property type="entry name" value="P-loop_NTPase"/>
</dbReference>
<sequence length="722" mass="82124">MVSTRSSNQGLKGAGGQYDIRKKWEEQPQYITEIGATLHPYQLEGVNWLRHCWSQGIDAILADEMGLGKTIQALTLLYSLMKEGHSQGPFLIAAPLSTVINWKREAELWCPDFTVLTYTGDKNSRHEIQQRELLFQKNRRGYRSKKTTDALEFHVLLTSYELIYLDKRYLAHIDWAAIVIDEAHRLKNNRSLFFKTLSGYKLGYRMLLTGTPLQNNLEELFNLLNFLSPDRFDDLDAFTKEFAEISNEDQIQKLHSLLGSRMLRRLKADVFAAIPPKKELIVRVDLTPMQKHFYKAILTRNYAALHSTTHVGSKMSLRNILMDLRKCCNHPYLLPKAQDEAPTLPNGYYEGSAMIKACGKFALLQKMLAKLKKGGHRVLIFSQMTQLLNILEDLCVSEGYEFERIDGNVPGEERQEAIDRFNAPHSEQFIFLLSTRAGGLGINLATADTVIIYDSDWNPHNDIQALSRCHRIGQRKPVMIYRFVCRNTVEERMASVAKKKMLLTHLVIRSGIGQKVASITKAELEDVLRWGTEALFKEDEVSFDESGDRKTGIQKIHWDDEAVNALLSQRESLEGEKPLDSSDSQDRNWANEYLSSFKVAQYTICGEDEEEELVNEPVQEQDPHYWKNLLDSHDKQEPELGKGHRLRKRTSQIFLSSEKAKKSKPSLISLIKAPVETSIPRLFASREGIRQFQSGALTSAAAVVPNGNEASPDSSSSDICLV</sequence>
<dbReference type="SUPFAM" id="SSF52540">
    <property type="entry name" value="P-loop containing nucleoside triphosphate hydrolases"/>
    <property type="match status" value="2"/>
</dbReference>
<dbReference type="InterPro" id="IPR049730">
    <property type="entry name" value="SNF2/RAD54-like_C"/>
</dbReference>
<dbReference type="EMBL" id="CM016762">
    <property type="protein sequence ID" value="TMS35621.1"/>
    <property type="molecule type" value="Genomic_DNA"/>
</dbReference>
<comment type="caution">
    <text evidence="9">The sequence shown here is derived from an EMBL/GenBank/DDBJ whole genome shotgun (WGS) entry which is preliminary data.</text>
</comment>
<reference evidence="9 10" key="1">
    <citation type="journal article" date="2015" name="Genome Biol.">
        <title>Comparative genomics of Steinernema reveals deeply conserved gene regulatory networks.</title>
        <authorList>
            <person name="Dillman A.R."/>
            <person name="Macchietto M."/>
            <person name="Porter C.F."/>
            <person name="Rogers A."/>
            <person name="Williams B."/>
            <person name="Antoshechkin I."/>
            <person name="Lee M.M."/>
            <person name="Goodwin Z."/>
            <person name="Lu X."/>
            <person name="Lewis E.E."/>
            <person name="Goodrich-Blair H."/>
            <person name="Stock S.P."/>
            <person name="Adams B.J."/>
            <person name="Sternberg P.W."/>
            <person name="Mortazavi A."/>
        </authorList>
    </citation>
    <scope>NUCLEOTIDE SEQUENCE [LARGE SCALE GENOMIC DNA]</scope>
    <source>
        <strain evidence="9 10">ALL</strain>
    </source>
</reference>
<dbReference type="PROSITE" id="PS51194">
    <property type="entry name" value="HELICASE_CTER"/>
    <property type="match status" value="1"/>
</dbReference>
<dbReference type="SMART" id="SM00490">
    <property type="entry name" value="HELICc"/>
    <property type="match status" value="1"/>
</dbReference>
<dbReference type="GO" id="GO:0140658">
    <property type="term" value="F:ATP-dependent chromatin remodeler activity"/>
    <property type="evidence" value="ECO:0007669"/>
    <property type="project" value="TreeGrafter"/>
</dbReference>
<dbReference type="InterPro" id="IPR038718">
    <property type="entry name" value="SNF2-like_sf"/>
</dbReference>
<evidence type="ECO:0000256" key="1">
    <source>
        <dbReference type="ARBA" id="ARBA00004123"/>
    </source>
</evidence>
<dbReference type="GO" id="GO:0042393">
    <property type="term" value="F:histone binding"/>
    <property type="evidence" value="ECO:0007669"/>
    <property type="project" value="TreeGrafter"/>
</dbReference>
<dbReference type="Proteomes" id="UP000298663">
    <property type="component" value="Chromosome X"/>
</dbReference>
<dbReference type="PANTHER" id="PTHR45623:SF17">
    <property type="entry name" value="CHROMODOMAIN-HELICASE-DNA-BINDING PROTEIN 3-RELATED"/>
    <property type="match status" value="1"/>
</dbReference>
<evidence type="ECO:0000313" key="9">
    <source>
        <dbReference type="EMBL" id="TMS35621.1"/>
    </source>
</evidence>
<evidence type="ECO:0000256" key="2">
    <source>
        <dbReference type="ARBA" id="ARBA00022737"/>
    </source>
</evidence>
<keyword evidence="5" id="KW-0067">ATP-binding</keyword>
<dbReference type="GO" id="GO:0016887">
    <property type="term" value="F:ATP hydrolysis activity"/>
    <property type="evidence" value="ECO:0007669"/>
    <property type="project" value="TreeGrafter"/>
</dbReference>
<dbReference type="GO" id="GO:0000785">
    <property type="term" value="C:chromatin"/>
    <property type="evidence" value="ECO:0007669"/>
    <property type="project" value="TreeGrafter"/>
</dbReference>
<dbReference type="PROSITE" id="PS51192">
    <property type="entry name" value="HELICASE_ATP_BIND_1"/>
    <property type="match status" value="1"/>
</dbReference>
<evidence type="ECO:0000256" key="6">
    <source>
        <dbReference type="ARBA" id="ARBA00023242"/>
    </source>
</evidence>
<dbReference type="Pfam" id="PF00176">
    <property type="entry name" value="SNF2-rel_dom"/>
    <property type="match status" value="1"/>
</dbReference>
<dbReference type="STRING" id="34508.A0A4U8UR96"/>
<keyword evidence="10" id="KW-1185">Reference proteome</keyword>
<evidence type="ECO:0000313" key="10">
    <source>
        <dbReference type="Proteomes" id="UP000298663"/>
    </source>
</evidence>
<dbReference type="PROSITE" id="PS00690">
    <property type="entry name" value="DEAH_ATP_HELICASE"/>
    <property type="match status" value="1"/>
</dbReference>
<dbReference type="EMBL" id="AZBU02000001">
    <property type="protein sequence ID" value="TMS35621.1"/>
    <property type="molecule type" value="Genomic_DNA"/>
</dbReference>
<dbReference type="SMART" id="SM00487">
    <property type="entry name" value="DEXDc"/>
    <property type="match status" value="1"/>
</dbReference>
<dbReference type="GO" id="GO:0005634">
    <property type="term" value="C:nucleus"/>
    <property type="evidence" value="ECO:0007669"/>
    <property type="project" value="UniProtKB-SubCell"/>
</dbReference>
<dbReference type="AlphaFoldDB" id="A0A4U8UR96"/>
<gene>
    <name evidence="9" type="ORF">L596_002984</name>
</gene>